<dbReference type="AlphaFoldDB" id="A0AAN9ST45"/>
<evidence type="ECO:0000313" key="2">
    <source>
        <dbReference type="EMBL" id="KAK7402291.1"/>
    </source>
</evidence>
<name>A0AAN9ST45_PSOTE</name>
<accession>A0AAN9ST45</accession>
<sequence length="211" mass="23549">MCKYQDINGNKEVEVGIDGIFGDMMIAKKMVRQKIITNSRKVTEAVNVISIISGTNHFSTLNVESTPNNKEVNDHVSKEDCLNGLSNKGHAKPKEENHVEMNDPVQDAASSATKLESMRRMLEFDGSQLVHDLKVKYQLSIISLVETRVSRSRAISIIHILRFDSCFMVNVEILQNHAQCVYALCLPKDGSSSFFASIVYGHPTPAIRQVL</sequence>
<dbReference type="EMBL" id="JAYMYS010000003">
    <property type="protein sequence ID" value="KAK7402291.1"/>
    <property type="molecule type" value="Genomic_DNA"/>
</dbReference>
<reference evidence="2 3" key="1">
    <citation type="submission" date="2024-01" db="EMBL/GenBank/DDBJ databases">
        <title>The genomes of 5 underutilized Papilionoideae crops provide insights into root nodulation and disease resistanc.</title>
        <authorList>
            <person name="Jiang F."/>
        </authorList>
    </citation>
    <scope>NUCLEOTIDE SEQUENCE [LARGE SCALE GENOMIC DNA]</scope>
    <source>
        <strain evidence="2">DUOXIRENSHENG_FW03</strain>
        <tissue evidence="2">Leaves</tissue>
    </source>
</reference>
<protein>
    <submittedName>
        <fullName evidence="2">Uncharacterized protein</fullName>
    </submittedName>
</protein>
<feature type="compositionally biased region" description="Basic and acidic residues" evidence="1">
    <location>
        <begin position="92"/>
        <end position="101"/>
    </location>
</feature>
<dbReference type="Proteomes" id="UP001386955">
    <property type="component" value="Unassembled WGS sequence"/>
</dbReference>
<comment type="caution">
    <text evidence="2">The sequence shown here is derived from an EMBL/GenBank/DDBJ whole genome shotgun (WGS) entry which is preliminary data.</text>
</comment>
<proteinExistence type="predicted"/>
<keyword evidence="3" id="KW-1185">Reference proteome</keyword>
<feature type="region of interest" description="Disordered" evidence="1">
    <location>
        <begin position="84"/>
        <end position="112"/>
    </location>
</feature>
<gene>
    <name evidence="2" type="ORF">VNO78_14442</name>
</gene>
<evidence type="ECO:0000256" key="1">
    <source>
        <dbReference type="SAM" id="MobiDB-lite"/>
    </source>
</evidence>
<evidence type="ECO:0000313" key="3">
    <source>
        <dbReference type="Proteomes" id="UP001386955"/>
    </source>
</evidence>
<organism evidence="2 3">
    <name type="scientific">Psophocarpus tetragonolobus</name>
    <name type="common">Winged bean</name>
    <name type="synonym">Dolichos tetragonolobus</name>
    <dbReference type="NCBI Taxonomy" id="3891"/>
    <lineage>
        <taxon>Eukaryota</taxon>
        <taxon>Viridiplantae</taxon>
        <taxon>Streptophyta</taxon>
        <taxon>Embryophyta</taxon>
        <taxon>Tracheophyta</taxon>
        <taxon>Spermatophyta</taxon>
        <taxon>Magnoliopsida</taxon>
        <taxon>eudicotyledons</taxon>
        <taxon>Gunneridae</taxon>
        <taxon>Pentapetalae</taxon>
        <taxon>rosids</taxon>
        <taxon>fabids</taxon>
        <taxon>Fabales</taxon>
        <taxon>Fabaceae</taxon>
        <taxon>Papilionoideae</taxon>
        <taxon>50 kb inversion clade</taxon>
        <taxon>NPAAA clade</taxon>
        <taxon>indigoferoid/millettioid clade</taxon>
        <taxon>Phaseoleae</taxon>
        <taxon>Psophocarpus</taxon>
    </lineage>
</organism>